<keyword evidence="2" id="KW-0472">Membrane</keyword>
<dbReference type="Gene3D" id="2.60.120.260">
    <property type="entry name" value="Galactose-binding domain-like"/>
    <property type="match status" value="2"/>
</dbReference>
<feature type="region of interest" description="Disordered" evidence="1">
    <location>
        <begin position="266"/>
        <end position="296"/>
    </location>
</feature>
<keyword evidence="4" id="KW-1185">Reference proteome</keyword>
<accession>A0AAD7EQG4</accession>
<organism evidence="3 4">
    <name type="scientific">Mycena albidolilacea</name>
    <dbReference type="NCBI Taxonomy" id="1033008"/>
    <lineage>
        <taxon>Eukaryota</taxon>
        <taxon>Fungi</taxon>
        <taxon>Dikarya</taxon>
        <taxon>Basidiomycota</taxon>
        <taxon>Agaricomycotina</taxon>
        <taxon>Agaricomycetes</taxon>
        <taxon>Agaricomycetidae</taxon>
        <taxon>Agaricales</taxon>
        <taxon>Marasmiineae</taxon>
        <taxon>Mycenaceae</taxon>
        <taxon>Mycena</taxon>
    </lineage>
</organism>
<proteinExistence type="predicted"/>
<gene>
    <name evidence="3" type="ORF">DFH08DRAFT_962982</name>
</gene>
<feature type="compositionally biased region" description="Polar residues" evidence="1">
    <location>
        <begin position="403"/>
        <end position="422"/>
    </location>
</feature>
<sequence length="504" mass="52037">MSTHAAVIDDRDPLIQYAGSWSEAGAAEEFDSTTTFSVAAGVTATVPFVGTSITVYGTVAARNLTAQPIWSFAVDGSAMSTYTPPDNMTSDVHHLALWTSPSSSIANGSHQLVVTQTRAPSDGASGVIFLDYIMFTTTSASVEAYFVDDRDPQIKYTPAWRQFGSEGDFQHTSQATSSVGDFLSYTFDGKAISFYGGMTSATTNASITIDGGPAHFWVPPTSASQTNNLAYSSGDLIPGTHTLVVTAENDQPVWADYFLVTPNPPGSVNPSSSASGSGTSSTSSPSASITSPPSHKSTPIGAIVGPIVGVLALIALAVAVFFCRRRRRDRNSPEDPDMSNANVNAAPYTGYSQYTASGAGPPPALSHGYSSEQMGPFAIPPDPHSSSNLATAGVSHNDPDSPNAASGSHRNASPMPSTSYPSVSHHAPSLSGTLTLPTSDLGSGSGSGASGSSEYGVPVGAPSGQTGIIPSNKLMREAERARQWHVSTAGSVAGGPEMPPHYSE</sequence>
<keyword evidence="2" id="KW-0812">Transmembrane</keyword>
<feature type="transmembrane region" description="Helical" evidence="2">
    <location>
        <begin position="300"/>
        <end position="323"/>
    </location>
</feature>
<evidence type="ECO:0000256" key="2">
    <source>
        <dbReference type="SAM" id="Phobius"/>
    </source>
</evidence>
<dbReference type="AlphaFoldDB" id="A0AAD7EQG4"/>
<reference evidence="3" key="1">
    <citation type="submission" date="2023-03" db="EMBL/GenBank/DDBJ databases">
        <title>Massive genome expansion in bonnet fungi (Mycena s.s.) driven by repeated elements and novel gene families across ecological guilds.</title>
        <authorList>
            <consortium name="Lawrence Berkeley National Laboratory"/>
            <person name="Harder C.B."/>
            <person name="Miyauchi S."/>
            <person name="Viragh M."/>
            <person name="Kuo A."/>
            <person name="Thoen E."/>
            <person name="Andreopoulos B."/>
            <person name="Lu D."/>
            <person name="Skrede I."/>
            <person name="Drula E."/>
            <person name="Henrissat B."/>
            <person name="Morin E."/>
            <person name="Kohler A."/>
            <person name="Barry K."/>
            <person name="LaButti K."/>
            <person name="Morin E."/>
            <person name="Salamov A."/>
            <person name="Lipzen A."/>
            <person name="Mereny Z."/>
            <person name="Hegedus B."/>
            <person name="Baldrian P."/>
            <person name="Stursova M."/>
            <person name="Weitz H."/>
            <person name="Taylor A."/>
            <person name="Grigoriev I.V."/>
            <person name="Nagy L.G."/>
            <person name="Martin F."/>
            <person name="Kauserud H."/>
        </authorList>
    </citation>
    <scope>NUCLEOTIDE SEQUENCE</scope>
    <source>
        <strain evidence="3">CBHHK002</strain>
    </source>
</reference>
<feature type="region of interest" description="Disordered" evidence="1">
    <location>
        <begin position="354"/>
        <end position="504"/>
    </location>
</feature>
<feature type="compositionally biased region" description="Low complexity" evidence="1">
    <location>
        <begin position="268"/>
        <end position="294"/>
    </location>
</feature>
<keyword evidence="2" id="KW-1133">Transmembrane helix</keyword>
<protein>
    <recommendedName>
        <fullName evidence="5">Transmembrane protein</fullName>
    </recommendedName>
</protein>
<dbReference type="Proteomes" id="UP001218218">
    <property type="component" value="Unassembled WGS sequence"/>
</dbReference>
<evidence type="ECO:0000256" key="1">
    <source>
        <dbReference type="SAM" id="MobiDB-lite"/>
    </source>
</evidence>
<evidence type="ECO:0008006" key="5">
    <source>
        <dbReference type="Google" id="ProtNLM"/>
    </source>
</evidence>
<feature type="compositionally biased region" description="Low complexity" evidence="1">
    <location>
        <begin position="429"/>
        <end position="442"/>
    </location>
</feature>
<dbReference type="EMBL" id="JARIHO010000024">
    <property type="protein sequence ID" value="KAJ7342960.1"/>
    <property type="molecule type" value="Genomic_DNA"/>
</dbReference>
<name>A0AAD7EQG4_9AGAR</name>
<evidence type="ECO:0000313" key="4">
    <source>
        <dbReference type="Proteomes" id="UP001218218"/>
    </source>
</evidence>
<evidence type="ECO:0000313" key="3">
    <source>
        <dbReference type="EMBL" id="KAJ7342960.1"/>
    </source>
</evidence>
<comment type="caution">
    <text evidence="3">The sequence shown here is derived from an EMBL/GenBank/DDBJ whole genome shotgun (WGS) entry which is preliminary data.</text>
</comment>